<name>A0AAN9VVZ8_9ORTH</name>
<dbReference type="GO" id="GO:0006811">
    <property type="term" value="P:monoatomic ion transport"/>
    <property type="evidence" value="ECO:0007669"/>
    <property type="project" value="UniProtKB-KW"/>
</dbReference>
<dbReference type="AlphaFoldDB" id="A0AAN9VVZ8"/>
<feature type="region of interest" description="Disordered" evidence="9">
    <location>
        <begin position="93"/>
        <end position="175"/>
    </location>
</feature>
<sequence>MGKWRSKSYSRAPDDGACSPEEAVAAAGCATLLPAVGPKGSISAAVSAASTAAAPAPGCASAGGADERLLGTNGALGWDGDGDADAAAAAVGERRGGGGAGGGSNGSGAGAGAGPRSDNGNGPMHNGSAKANGHPPPGAGPAPLALARAPPGPGGGGGGGGDDLPGVSDLGVASTSDGFDVDDETVKCGLGPCVPGWLQVFASKQAFLVTFCIAWVLQGMYYTYFVSVITTIEKLFQIQSKTTGIIMSATEIGQIGSSLLLTYYGGQGHRPKWIAWGMVLFSVSSFTCAVPHFMFGRQLIEANDLLYRGNASELMDLVCRSDDSPLPNATCEAYSDDRRLHSKHTTIVLAIFFISLLGVGMGQTAVYTLGIPYIDDNVASRESPLYFAITIGVRILGPALGFLLGSMCTRIYADPYTDPQIEPTDPRWVGAWWLGLVLVSSLLMLASFAMFAFPKRLRTSRNPPRPLRCGKKNLSLRDFPKAVKRLLKNDILMFRTASSVLHILPIAGLYTFLPKYLETQFRLPAHKANMISGIGGILVMGLGIIISGVFILRVKPNARFVAAWIAFTAVVYAIGMGILMFIGCPMDDFAGLVPGRTPSFMPECANVTNCQCDVKRFSPVCGSDDRTYYSACHAGCRNVTEVKNEKGKYEFLDCQCISNSSDAHAIVHGTAKQKFCDSKCTNYVWYILLFSVFVFIHSTSEVGSMLLILRCVDPRDKAMALGLIQFAIGLFGNVPCPIVYGAVVDYACMVWEETVCGEQGACWLYDSNIFRMFYHGTTGAILLCAFFVDIIVWYKAGSINFVDEPGPNPQEEELNPIAGRARSETSV</sequence>
<proteinExistence type="inferred from homology"/>
<dbReference type="CDD" id="cd17336">
    <property type="entry name" value="MFS_SLCO_OATP"/>
    <property type="match status" value="1"/>
</dbReference>
<gene>
    <name evidence="11" type="ORF">R5R35_000807</name>
</gene>
<keyword evidence="3" id="KW-1003">Cell membrane</keyword>
<dbReference type="GO" id="GO:0043252">
    <property type="term" value="P:sodium-independent organic anion transport"/>
    <property type="evidence" value="ECO:0007669"/>
    <property type="project" value="TreeGrafter"/>
</dbReference>
<protein>
    <recommendedName>
        <fullName evidence="8">Solute carrier organic anion transporter family member</fullName>
    </recommendedName>
</protein>
<keyword evidence="8" id="KW-0406">Ion transport</keyword>
<dbReference type="PANTHER" id="PTHR11388">
    <property type="entry name" value="ORGANIC ANION TRANSPORTER"/>
    <property type="match status" value="1"/>
</dbReference>
<feature type="transmembrane region" description="Helical" evidence="8">
    <location>
        <begin position="721"/>
        <end position="743"/>
    </location>
</feature>
<evidence type="ECO:0000256" key="8">
    <source>
        <dbReference type="RuleBase" id="RU362056"/>
    </source>
</evidence>
<dbReference type="Gene3D" id="3.30.60.30">
    <property type="match status" value="1"/>
</dbReference>
<feature type="region of interest" description="Disordered" evidence="9">
    <location>
        <begin position="805"/>
        <end position="827"/>
    </location>
</feature>
<keyword evidence="4 8" id="KW-0812">Transmembrane</keyword>
<evidence type="ECO:0000256" key="5">
    <source>
        <dbReference type="ARBA" id="ARBA00022989"/>
    </source>
</evidence>
<feature type="compositionally biased region" description="Gly residues" evidence="9">
    <location>
        <begin position="154"/>
        <end position="163"/>
    </location>
</feature>
<evidence type="ECO:0000256" key="3">
    <source>
        <dbReference type="ARBA" id="ARBA00022475"/>
    </source>
</evidence>
<dbReference type="InterPro" id="IPR004156">
    <property type="entry name" value="OATP"/>
</dbReference>
<comment type="subcellular location">
    <subcellularLocation>
        <location evidence="1 8">Cell membrane</location>
        <topology evidence="1 8">Multi-pass membrane protein</topology>
    </subcellularLocation>
</comment>
<dbReference type="PANTHER" id="PTHR11388:SF159">
    <property type="entry name" value="SOLUTE CARRIER ORGANIC ANION TRANSPORTER FAMILY MEMBER 74D"/>
    <property type="match status" value="1"/>
</dbReference>
<dbReference type="Gene3D" id="1.20.1250.20">
    <property type="entry name" value="MFS general substrate transporter like domains"/>
    <property type="match status" value="1"/>
</dbReference>
<evidence type="ECO:0000313" key="12">
    <source>
        <dbReference type="Proteomes" id="UP001378592"/>
    </source>
</evidence>
<keyword evidence="7" id="KW-1015">Disulfide bond</keyword>
<dbReference type="InterPro" id="IPR036058">
    <property type="entry name" value="Kazal_dom_sf"/>
</dbReference>
<feature type="transmembrane region" description="Helical" evidence="8">
    <location>
        <begin position="561"/>
        <end position="582"/>
    </location>
</feature>
<evidence type="ECO:0000259" key="10">
    <source>
        <dbReference type="PROSITE" id="PS51465"/>
    </source>
</evidence>
<keyword evidence="5 8" id="KW-1133">Transmembrane helix</keyword>
<dbReference type="InterPro" id="IPR002350">
    <property type="entry name" value="Kazal_dom"/>
</dbReference>
<dbReference type="SUPFAM" id="SSF103473">
    <property type="entry name" value="MFS general substrate transporter"/>
    <property type="match status" value="1"/>
</dbReference>
<dbReference type="PROSITE" id="PS51465">
    <property type="entry name" value="KAZAL_2"/>
    <property type="match status" value="1"/>
</dbReference>
<reference evidence="11 12" key="1">
    <citation type="submission" date="2024-03" db="EMBL/GenBank/DDBJ databases">
        <title>The genome assembly and annotation of the cricket Gryllus longicercus Weissman &amp; Gray.</title>
        <authorList>
            <person name="Szrajer S."/>
            <person name="Gray D."/>
            <person name="Ylla G."/>
        </authorList>
    </citation>
    <scope>NUCLEOTIDE SEQUENCE [LARGE SCALE GENOMIC DNA]</scope>
    <source>
        <strain evidence="11">DAG 2021-001</strain>
        <tissue evidence="11">Whole body minus gut</tissue>
    </source>
</reference>
<feature type="transmembrane region" description="Helical" evidence="8">
    <location>
        <begin position="206"/>
        <end position="225"/>
    </location>
</feature>
<dbReference type="GO" id="GO:0015347">
    <property type="term" value="F:sodium-independent organic anion transmembrane transporter activity"/>
    <property type="evidence" value="ECO:0007669"/>
    <property type="project" value="TreeGrafter"/>
</dbReference>
<feature type="transmembrane region" description="Helical" evidence="8">
    <location>
        <begin position="385"/>
        <end position="412"/>
    </location>
</feature>
<feature type="transmembrane region" description="Helical" evidence="8">
    <location>
        <begin position="533"/>
        <end position="554"/>
    </location>
</feature>
<feature type="transmembrane region" description="Helical" evidence="8">
    <location>
        <begin position="273"/>
        <end position="295"/>
    </location>
</feature>
<feature type="transmembrane region" description="Helical" evidence="8">
    <location>
        <begin position="773"/>
        <end position="794"/>
    </location>
</feature>
<keyword evidence="12" id="KW-1185">Reference proteome</keyword>
<feature type="transmembrane region" description="Helical" evidence="8">
    <location>
        <begin position="245"/>
        <end position="266"/>
    </location>
</feature>
<evidence type="ECO:0000256" key="4">
    <source>
        <dbReference type="ARBA" id="ARBA00022692"/>
    </source>
</evidence>
<evidence type="ECO:0000313" key="11">
    <source>
        <dbReference type="EMBL" id="KAK7869090.1"/>
    </source>
</evidence>
<dbReference type="Pfam" id="PF07648">
    <property type="entry name" value="Kazal_2"/>
    <property type="match status" value="1"/>
</dbReference>
<evidence type="ECO:0000256" key="1">
    <source>
        <dbReference type="ARBA" id="ARBA00004651"/>
    </source>
</evidence>
<evidence type="ECO:0000256" key="6">
    <source>
        <dbReference type="ARBA" id="ARBA00023136"/>
    </source>
</evidence>
<organism evidence="11 12">
    <name type="scientific">Gryllus longicercus</name>
    <dbReference type="NCBI Taxonomy" id="2509291"/>
    <lineage>
        <taxon>Eukaryota</taxon>
        <taxon>Metazoa</taxon>
        <taxon>Ecdysozoa</taxon>
        <taxon>Arthropoda</taxon>
        <taxon>Hexapoda</taxon>
        <taxon>Insecta</taxon>
        <taxon>Pterygota</taxon>
        <taxon>Neoptera</taxon>
        <taxon>Polyneoptera</taxon>
        <taxon>Orthoptera</taxon>
        <taxon>Ensifera</taxon>
        <taxon>Gryllidea</taxon>
        <taxon>Grylloidea</taxon>
        <taxon>Gryllidae</taxon>
        <taxon>Gryllinae</taxon>
        <taxon>Gryllus</taxon>
    </lineage>
</organism>
<evidence type="ECO:0000256" key="2">
    <source>
        <dbReference type="ARBA" id="ARBA00009657"/>
    </source>
</evidence>
<feature type="transmembrane region" description="Helical" evidence="8">
    <location>
        <begin position="432"/>
        <end position="453"/>
    </location>
</feature>
<keyword evidence="6 8" id="KW-0472">Membrane</keyword>
<dbReference type="EMBL" id="JAZDUA010000080">
    <property type="protein sequence ID" value="KAK7869090.1"/>
    <property type="molecule type" value="Genomic_DNA"/>
</dbReference>
<feature type="compositionally biased region" description="Gly residues" evidence="9">
    <location>
        <begin position="97"/>
        <end position="113"/>
    </location>
</feature>
<evidence type="ECO:0000256" key="7">
    <source>
        <dbReference type="ARBA" id="ARBA00023157"/>
    </source>
</evidence>
<feature type="transmembrane region" description="Helical" evidence="8">
    <location>
        <begin position="683"/>
        <end position="709"/>
    </location>
</feature>
<dbReference type="InterPro" id="IPR036259">
    <property type="entry name" value="MFS_trans_sf"/>
</dbReference>
<feature type="transmembrane region" description="Helical" evidence="8">
    <location>
        <begin position="347"/>
        <end position="373"/>
    </location>
</feature>
<dbReference type="NCBIfam" id="TIGR00805">
    <property type="entry name" value="oat"/>
    <property type="match status" value="1"/>
</dbReference>
<dbReference type="Pfam" id="PF03137">
    <property type="entry name" value="OATP"/>
    <property type="match status" value="1"/>
</dbReference>
<evidence type="ECO:0000256" key="9">
    <source>
        <dbReference type="SAM" id="MobiDB-lite"/>
    </source>
</evidence>
<comment type="caution">
    <text evidence="11">The sequence shown here is derived from an EMBL/GenBank/DDBJ whole genome shotgun (WGS) entry which is preliminary data.</text>
</comment>
<dbReference type="GO" id="GO:0016323">
    <property type="term" value="C:basolateral plasma membrane"/>
    <property type="evidence" value="ECO:0007669"/>
    <property type="project" value="TreeGrafter"/>
</dbReference>
<accession>A0AAN9VVZ8</accession>
<keyword evidence="8" id="KW-0813">Transport</keyword>
<comment type="similarity">
    <text evidence="2 8">Belongs to the organo anion transporter (TC 2.A.60) family.</text>
</comment>
<dbReference type="SUPFAM" id="SSF100895">
    <property type="entry name" value="Kazal-type serine protease inhibitors"/>
    <property type="match status" value="1"/>
</dbReference>
<dbReference type="Proteomes" id="UP001378592">
    <property type="component" value="Unassembled WGS sequence"/>
</dbReference>
<feature type="domain" description="Kazal-like" evidence="10">
    <location>
        <begin position="598"/>
        <end position="655"/>
    </location>
</feature>
<feature type="transmembrane region" description="Helical" evidence="8">
    <location>
        <begin position="492"/>
        <end position="513"/>
    </location>
</feature>